<name>A0AAE0FUI1_9CHLO</name>
<feature type="compositionally biased region" description="Basic and acidic residues" evidence="1">
    <location>
        <begin position="686"/>
        <end position="696"/>
    </location>
</feature>
<comment type="caution">
    <text evidence="2">The sequence shown here is derived from an EMBL/GenBank/DDBJ whole genome shotgun (WGS) entry which is preliminary data.</text>
</comment>
<feature type="region of interest" description="Disordered" evidence="1">
    <location>
        <begin position="625"/>
        <end position="712"/>
    </location>
</feature>
<feature type="region of interest" description="Disordered" evidence="1">
    <location>
        <begin position="275"/>
        <end position="302"/>
    </location>
</feature>
<proteinExistence type="predicted"/>
<organism evidence="2 3">
    <name type="scientific">Cymbomonas tetramitiformis</name>
    <dbReference type="NCBI Taxonomy" id="36881"/>
    <lineage>
        <taxon>Eukaryota</taxon>
        <taxon>Viridiplantae</taxon>
        <taxon>Chlorophyta</taxon>
        <taxon>Pyramimonadophyceae</taxon>
        <taxon>Pyramimonadales</taxon>
        <taxon>Pyramimonadaceae</taxon>
        <taxon>Cymbomonas</taxon>
    </lineage>
</organism>
<evidence type="ECO:0000313" key="2">
    <source>
        <dbReference type="EMBL" id="KAK3265446.1"/>
    </source>
</evidence>
<dbReference type="Proteomes" id="UP001190700">
    <property type="component" value="Unassembled WGS sequence"/>
</dbReference>
<feature type="non-terminal residue" evidence="2">
    <location>
        <position position="1"/>
    </location>
</feature>
<dbReference type="AlphaFoldDB" id="A0AAE0FUI1"/>
<evidence type="ECO:0000313" key="3">
    <source>
        <dbReference type="Proteomes" id="UP001190700"/>
    </source>
</evidence>
<gene>
    <name evidence="2" type="ORF">CYMTET_25870</name>
</gene>
<dbReference type="EMBL" id="LGRX02013913">
    <property type="protein sequence ID" value="KAK3265446.1"/>
    <property type="molecule type" value="Genomic_DNA"/>
</dbReference>
<feature type="region of interest" description="Disordered" evidence="1">
    <location>
        <begin position="489"/>
        <end position="508"/>
    </location>
</feature>
<protein>
    <submittedName>
        <fullName evidence="2">Uncharacterized protein</fullName>
    </submittedName>
</protein>
<feature type="compositionally biased region" description="Low complexity" evidence="1">
    <location>
        <begin position="628"/>
        <end position="649"/>
    </location>
</feature>
<evidence type="ECO:0000256" key="1">
    <source>
        <dbReference type="SAM" id="MobiDB-lite"/>
    </source>
</evidence>
<feature type="compositionally biased region" description="Basic and acidic residues" evidence="1">
    <location>
        <begin position="668"/>
        <end position="678"/>
    </location>
</feature>
<keyword evidence="3" id="KW-1185">Reference proteome</keyword>
<accession>A0AAE0FUI1</accession>
<reference evidence="2 3" key="1">
    <citation type="journal article" date="2015" name="Genome Biol. Evol.">
        <title>Comparative Genomics of a Bacterivorous Green Alga Reveals Evolutionary Causalities and Consequences of Phago-Mixotrophic Mode of Nutrition.</title>
        <authorList>
            <person name="Burns J.A."/>
            <person name="Paasch A."/>
            <person name="Narechania A."/>
            <person name="Kim E."/>
        </authorList>
    </citation>
    <scope>NUCLEOTIDE SEQUENCE [LARGE SCALE GENOMIC DNA]</scope>
    <source>
        <strain evidence="2 3">PLY_AMNH</strain>
    </source>
</reference>
<sequence>QKPPVAAMKGLLQNALARSEDINLERLLFLLFEDFKRGVRSFHAYMAERITVYDTMPLRLFSYYDPFDGICNLLEDYIRFGFHKSHDGCDGAEFCKLRCQVCRFVGEKGVIISAVMTRVEYLLDGGYYLGFWDHPDHYDDIIAIAKDPSSFHAIEYSGLPDGIAGLGPSLMKFYDVYLSQATRDSMMTERKGGEAARVGVTGTVTSLRAFALLNEQRGDLTDDLRATINQKRREAKQTSSHVDNDKDQHVAAYQERRANADAEVAFAAEEAARNEAEVRRQEQEKAEKQAKVAEERSQREKAKELEQVAVAQRKEEREKKRKEALLEKQKKQAASLRQIEIRKKKALVKRISKRECLCALHARGYTEVNDKTKVATLRDMLLPFIDELTAQHSTPGSIHDEIAAQDTTNLPETAAEVSAPIATAAPELAPELATATTEPSAALPTDTPELAAPLATAAQEVTPQLATAAMEPSVALPTDALEPAAPLATAATEPSAALPTDTPEPAAPLATAAPEFAPQLATAATEPSAALPTDAPEPAAPLATVVPELAPQLATAATEPSAALPTNAPEPAAPLATAAPELTPQLATAATEPSAALPTDALELAAPLATVAPELAPQLATMATEPSAALPTDAPEPAAPPATAAPELATRPKRKGARIDYNALSSHGNKDRAQRHMPSDNIQRPSAHDVVDVDIGRKRRKRVDYASLSKGK</sequence>